<dbReference type="PANTHER" id="PTHR42815:SF2">
    <property type="entry name" value="FAD-BINDING, PUTATIVE (AFU_ORTHOLOGUE AFUA_6G07600)-RELATED"/>
    <property type="match status" value="1"/>
</dbReference>
<proteinExistence type="predicted"/>
<gene>
    <name evidence="2" type="ORF">EA661_19365</name>
</gene>
<feature type="domain" description="Pyridoxamine 5'-phosphate oxidase N-terminal" evidence="1">
    <location>
        <begin position="159"/>
        <end position="268"/>
    </location>
</feature>
<evidence type="ECO:0000259" key="1">
    <source>
        <dbReference type="Pfam" id="PF01243"/>
    </source>
</evidence>
<dbReference type="SUPFAM" id="SSF50475">
    <property type="entry name" value="FMN-binding split barrel"/>
    <property type="match status" value="1"/>
</dbReference>
<evidence type="ECO:0000313" key="3">
    <source>
        <dbReference type="Proteomes" id="UP000291286"/>
    </source>
</evidence>
<dbReference type="Pfam" id="PF01243">
    <property type="entry name" value="PNPOx_N"/>
    <property type="match status" value="1"/>
</dbReference>
<accession>A0A4Q8L7Z8</accession>
<dbReference type="RefSeq" id="WP_130521750.1">
    <property type="nucleotide sequence ID" value="NZ_SHMA01000012.1"/>
</dbReference>
<dbReference type="AlphaFoldDB" id="A0A4Q8L7Z8"/>
<dbReference type="InterPro" id="IPR012349">
    <property type="entry name" value="Split_barrel_FMN-bd"/>
</dbReference>
<dbReference type="EMBL" id="SHMB01000013">
    <property type="protein sequence ID" value="TAA24141.1"/>
    <property type="molecule type" value="Genomic_DNA"/>
</dbReference>
<dbReference type="Gene3D" id="2.30.110.10">
    <property type="entry name" value="Electron Transport, Fmn-binding Protein, Chain A"/>
    <property type="match status" value="1"/>
</dbReference>
<comment type="caution">
    <text evidence="2">The sequence shown here is derived from an EMBL/GenBank/DDBJ whole genome shotgun (WGS) entry which is preliminary data.</text>
</comment>
<name>A0A4Q8L7Z8_9GAMM</name>
<dbReference type="InterPro" id="IPR011576">
    <property type="entry name" value="Pyridox_Oxase_N"/>
</dbReference>
<protein>
    <submittedName>
        <fullName evidence="2">Pyridoxamine 5'-phosphate oxidase</fullName>
    </submittedName>
</protein>
<sequence>MTTRITDADTLQRCIGALPGPRDMKVIDHLDTWAVRWLQASPLAFFGFGDAEGIAITVGGGPTGFARTDTPTTLDLPPTRLDDPRLARAGQSFCSLWLVPGLGETLRINGQVAGVEDGRIGIAVRECYLHCAKALIRSDFWQAAPDPLTAPLTPVQAAARSRFLVLATVDAAGQADLSPKGDPAGALLQADEAALWLPDRPGNRRVDSFRNLLEQPRLSLAALVPGQTRLLHVRGTATLTTDAAARARLAVGDKPPKLVTRIAPAHWAVRDSPALAAAALWPATQPPDDLAPAEIFKAHVRLNRSSGLQAAMVRAAVAVPGLVRHGLDQDYKKNLY</sequence>
<dbReference type="Proteomes" id="UP000291286">
    <property type="component" value="Unassembled WGS sequence"/>
</dbReference>
<organism evidence="2 3">
    <name type="scientific">Pseudoxanthomonas winnipegensis</name>
    <dbReference type="NCBI Taxonomy" id="2480810"/>
    <lineage>
        <taxon>Bacteria</taxon>
        <taxon>Pseudomonadati</taxon>
        <taxon>Pseudomonadota</taxon>
        <taxon>Gammaproteobacteria</taxon>
        <taxon>Lysobacterales</taxon>
        <taxon>Lysobacteraceae</taxon>
        <taxon>Pseudoxanthomonas</taxon>
    </lineage>
</organism>
<evidence type="ECO:0000313" key="2">
    <source>
        <dbReference type="EMBL" id="TAA24141.1"/>
    </source>
</evidence>
<reference evidence="2 3" key="1">
    <citation type="submission" date="2019-02" db="EMBL/GenBank/DDBJ databases">
        <title>WGS of Pseudoxanthomonas species novum from clinical isolates.</title>
        <authorList>
            <person name="Bernier A.-M."/>
            <person name="Bernard K."/>
            <person name="Vachon A."/>
        </authorList>
    </citation>
    <scope>NUCLEOTIDE SEQUENCE [LARGE SCALE GENOMIC DNA]</scope>
    <source>
        <strain evidence="2 3">NML171202</strain>
    </source>
</reference>
<dbReference type="PANTHER" id="PTHR42815">
    <property type="entry name" value="FAD-BINDING, PUTATIVE (AFU_ORTHOLOGUE AFUA_6G07600)-RELATED"/>
    <property type="match status" value="1"/>
</dbReference>